<evidence type="ECO:0000313" key="1">
    <source>
        <dbReference type="EMBL" id="RZS57884.1"/>
    </source>
</evidence>
<protein>
    <submittedName>
        <fullName evidence="1">[NiFe] hydrogenase assembly HybE family chaperone</fullName>
    </submittedName>
</protein>
<dbReference type="Gene3D" id="3.30.1460.40">
    <property type="entry name" value="[NiFe]-hydrogenase assembly chaperone, HybE"/>
    <property type="match status" value="1"/>
</dbReference>
<dbReference type="Proteomes" id="UP000293433">
    <property type="component" value="Unassembled WGS sequence"/>
</dbReference>
<keyword evidence="2" id="KW-1185">Reference proteome</keyword>
<reference evidence="1 2" key="1">
    <citation type="submission" date="2019-02" db="EMBL/GenBank/DDBJ databases">
        <title>Genomic Encyclopedia of Type Strains, Phase IV (KMG-IV): sequencing the most valuable type-strain genomes for metagenomic binning, comparative biology and taxonomic classification.</title>
        <authorList>
            <person name="Goeker M."/>
        </authorList>
    </citation>
    <scope>NUCLEOTIDE SEQUENCE [LARGE SCALE GENOMIC DNA]</scope>
    <source>
        <strain evidence="1 2">DSM 10617</strain>
    </source>
</reference>
<proteinExistence type="predicted"/>
<dbReference type="Pfam" id="PF11939">
    <property type="entry name" value="NiFe-hyd_HybE"/>
    <property type="match status" value="1"/>
</dbReference>
<sequence>MRAIALRSTLDARVRMLQARFRAIAAGPMRDLPLNHPGLPVEAIGFEPDAADPDWALGVLLTPWCMNLVRLPCLADAATLAVGHKASRTVGDGDVTFIGAFDEAIGGYETCSLFSPMQAFADASSARDTAREVLAELRRPVVAAPPAASERPAAPSRRGFLFGLRGA</sequence>
<dbReference type="OrthoDB" id="7060130at2"/>
<gene>
    <name evidence="1" type="ORF">EV685_0157</name>
</gene>
<organism evidence="1 2">
    <name type="scientific">Sphaerotilus mobilis</name>
    <dbReference type="NCBI Taxonomy" id="47994"/>
    <lineage>
        <taxon>Bacteria</taxon>
        <taxon>Pseudomonadati</taxon>
        <taxon>Pseudomonadota</taxon>
        <taxon>Betaproteobacteria</taxon>
        <taxon>Burkholderiales</taxon>
        <taxon>Sphaerotilaceae</taxon>
        <taxon>Sphaerotilus</taxon>
    </lineage>
</organism>
<dbReference type="InterPro" id="IPR038530">
    <property type="entry name" value="NiFe-hyd_HybE_sf"/>
</dbReference>
<dbReference type="InterPro" id="IPR023994">
    <property type="entry name" value="NiFe-hyd_HybE"/>
</dbReference>
<name>A0A4Q7LT95_9BURK</name>
<dbReference type="NCBIfam" id="TIGR03993">
    <property type="entry name" value="hydrog_HybE"/>
    <property type="match status" value="1"/>
</dbReference>
<dbReference type="EMBL" id="SGWV01000007">
    <property type="protein sequence ID" value="RZS57884.1"/>
    <property type="molecule type" value="Genomic_DNA"/>
</dbReference>
<comment type="caution">
    <text evidence="1">The sequence shown here is derived from an EMBL/GenBank/DDBJ whole genome shotgun (WGS) entry which is preliminary data.</text>
</comment>
<accession>A0A4Q7LT95</accession>
<dbReference type="RefSeq" id="WP_130480095.1">
    <property type="nucleotide sequence ID" value="NZ_SGWV01000007.1"/>
</dbReference>
<dbReference type="AlphaFoldDB" id="A0A4Q7LT95"/>
<evidence type="ECO:0000313" key="2">
    <source>
        <dbReference type="Proteomes" id="UP000293433"/>
    </source>
</evidence>